<evidence type="ECO:0000256" key="2">
    <source>
        <dbReference type="ARBA" id="ARBA00023125"/>
    </source>
</evidence>
<reference evidence="6 7" key="1">
    <citation type="submission" date="2017-07" db="EMBL/GenBank/DDBJ databases">
        <title>Annotated genome sequence of Bacterioplanes sanyensis isolated from Red Sea.</title>
        <authorList>
            <person name="Rehman Z.U."/>
        </authorList>
    </citation>
    <scope>NUCLEOTIDE SEQUENCE [LARGE SCALE GENOMIC DNA]</scope>
    <source>
        <strain evidence="6 7">NV9</strain>
    </source>
</reference>
<organism evidence="6 7">
    <name type="scientific">Bacterioplanes sanyensis</name>
    <dbReference type="NCBI Taxonomy" id="1249553"/>
    <lineage>
        <taxon>Bacteria</taxon>
        <taxon>Pseudomonadati</taxon>
        <taxon>Pseudomonadota</taxon>
        <taxon>Gammaproteobacteria</taxon>
        <taxon>Oceanospirillales</taxon>
        <taxon>Oceanospirillaceae</taxon>
        <taxon>Bacterioplanes</taxon>
    </lineage>
</organism>
<dbReference type="SMART" id="SM00421">
    <property type="entry name" value="HTH_LUXR"/>
    <property type="match status" value="1"/>
</dbReference>
<dbReference type="InterPro" id="IPR001789">
    <property type="entry name" value="Sig_transdc_resp-reg_receiver"/>
</dbReference>
<evidence type="ECO:0000256" key="1">
    <source>
        <dbReference type="ARBA" id="ARBA00022553"/>
    </source>
</evidence>
<proteinExistence type="predicted"/>
<dbReference type="PRINTS" id="PR00038">
    <property type="entry name" value="HTHLUXR"/>
</dbReference>
<dbReference type="SUPFAM" id="SSF52172">
    <property type="entry name" value="CheY-like"/>
    <property type="match status" value="1"/>
</dbReference>
<dbReference type="Proteomes" id="UP000202440">
    <property type="component" value="Chromosome"/>
</dbReference>
<dbReference type="PANTHER" id="PTHR43214:SF43">
    <property type="entry name" value="TWO-COMPONENT RESPONSE REGULATOR"/>
    <property type="match status" value="1"/>
</dbReference>
<keyword evidence="1 3" id="KW-0597">Phosphoprotein</keyword>
<dbReference type="SMART" id="SM00448">
    <property type="entry name" value="REC"/>
    <property type="match status" value="1"/>
</dbReference>
<feature type="domain" description="Response regulatory" evidence="5">
    <location>
        <begin position="3"/>
        <end position="119"/>
    </location>
</feature>
<feature type="domain" description="HTH luxR-type" evidence="4">
    <location>
        <begin position="143"/>
        <end position="208"/>
    </location>
</feature>
<feature type="modified residue" description="4-aspartylphosphate" evidence="3">
    <location>
        <position position="54"/>
    </location>
</feature>
<dbReference type="InterPro" id="IPR058245">
    <property type="entry name" value="NreC/VraR/RcsB-like_REC"/>
</dbReference>
<dbReference type="PROSITE" id="PS00622">
    <property type="entry name" value="HTH_LUXR_1"/>
    <property type="match status" value="1"/>
</dbReference>
<keyword evidence="2 6" id="KW-0238">DNA-binding</keyword>
<evidence type="ECO:0000313" key="7">
    <source>
        <dbReference type="Proteomes" id="UP000202440"/>
    </source>
</evidence>
<dbReference type="InterPro" id="IPR011006">
    <property type="entry name" value="CheY-like_superfamily"/>
</dbReference>
<dbReference type="Pfam" id="PF00196">
    <property type="entry name" value="GerE"/>
    <property type="match status" value="1"/>
</dbReference>
<evidence type="ECO:0000259" key="4">
    <source>
        <dbReference type="PROSITE" id="PS50043"/>
    </source>
</evidence>
<dbReference type="InterPro" id="IPR000792">
    <property type="entry name" value="Tscrpt_reg_LuxR_C"/>
</dbReference>
<dbReference type="GO" id="GO:0000160">
    <property type="term" value="P:phosphorelay signal transduction system"/>
    <property type="evidence" value="ECO:0007669"/>
    <property type="project" value="InterPro"/>
</dbReference>
<name>A0A222FI88_9GAMM</name>
<dbReference type="Pfam" id="PF00072">
    <property type="entry name" value="Response_reg"/>
    <property type="match status" value="1"/>
</dbReference>
<dbReference type="EMBL" id="CP022530">
    <property type="protein sequence ID" value="ASP38204.1"/>
    <property type="molecule type" value="Genomic_DNA"/>
</dbReference>
<keyword evidence="7" id="KW-1185">Reference proteome</keyword>
<dbReference type="PROSITE" id="PS50043">
    <property type="entry name" value="HTH_LUXR_2"/>
    <property type="match status" value="1"/>
</dbReference>
<dbReference type="OrthoDB" id="7569831at2"/>
<dbReference type="AlphaFoldDB" id="A0A222FI88"/>
<evidence type="ECO:0000313" key="6">
    <source>
        <dbReference type="EMBL" id="ASP38204.1"/>
    </source>
</evidence>
<protein>
    <submittedName>
        <fullName evidence="6">DNA-binding response regulator</fullName>
    </submittedName>
</protein>
<dbReference type="Gene3D" id="3.40.50.2300">
    <property type="match status" value="1"/>
</dbReference>
<dbReference type="PROSITE" id="PS50110">
    <property type="entry name" value="RESPONSE_REGULATORY"/>
    <property type="match status" value="1"/>
</dbReference>
<dbReference type="KEGG" id="bsan:CHH28_05675"/>
<dbReference type="GO" id="GO:0006355">
    <property type="term" value="P:regulation of DNA-templated transcription"/>
    <property type="evidence" value="ECO:0007669"/>
    <property type="project" value="InterPro"/>
</dbReference>
<evidence type="ECO:0000259" key="5">
    <source>
        <dbReference type="PROSITE" id="PS50110"/>
    </source>
</evidence>
<gene>
    <name evidence="6" type="ORF">CHH28_05675</name>
</gene>
<evidence type="ECO:0000256" key="3">
    <source>
        <dbReference type="PROSITE-ProRule" id="PRU00169"/>
    </source>
</evidence>
<dbReference type="CDD" id="cd06170">
    <property type="entry name" value="LuxR_C_like"/>
    <property type="match status" value="1"/>
</dbReference>
<dbReference type="InterPro" id="IPR039420">
    <property type="entry name" value="WalR-like"/>
</dbReference>
<dbReference type="GO" id="GO:0003677">
    <property type="term" value="F:DNA binding"/>
    <property type="evidence" value="ECO:0007669"/>
    <property type="project" value="UniProtKB-KW"/>
</dbReference>
<dbReference type="PANTHER" id="PTHR43214">
    <property type="entry name" value="TWO-COMPONENT RESPONSE REGULATOR"/>
    <property type="match status" value="1"/>
</dbReference>
<accession>A0A222FI88</accession>
<sequence length="210" mass="23001">MIKIVLIEDQQLVRDGIRTLLELRPGYQVVACACDGAEGLQAIQRHRPDVILLDIRMPVMTGTEVLAALRQQGDATPVLVLTTFDDHELVHQCISTGAKGYLRKDVALDELLSAIDALHSGGEWLQPALTQRIHNYRLAEQQAFPADVALTAAEVRVLRLVAAGHSNQEIARALHRATGTVRNQVSAILEKLSARDRTQAVLKAIDQGLI</sequence>
<dbReference type="CDD" id="cd17535">
    <property type="entry name" value="REC_NarL-like"/>
    <property type="match status" value="1"/>
</dbReference>
<dbReference type="RefSeq" id="WP_094059403.1">
    <property type="nucleotide sequence ID" value="NZ_CP022530.1"/>
</dbReference>